<dbReference type="OrthoDB" id="5980952at2759"/>
<name>A0A7D9LG48_PARCT</name>
<accession>A0A7D9LG48</accession>
<dbReference type="PANTHER" id="PTHR14164">
    <property type="entry name" value="PERICENTRIOLAR MATERIAL 1-RELATED"/>
    <property type="match status" value="1"/>
</dbReference>
<organism evidence="1 2">
    <name type="scientific">Paramuricea clavata</name>
    <name type="common">Red gorgonian</name>
    <name type="synonym">Violescent sea-whip</name>
    <dbReference type="NCBI Taxonomy" id="317549"/>
    <lineage>
        <taxon>Eukaryota</taxon>
        <taxon>Metazoa</taxon>
        <taxon>Cnidaria</taxon>
        <taxon>Anthozoa</taxon>
        <taxon>Octocorallia</taxon>
        <taxon>Malacalcyonacea</taxon>
        <taxon>Plexauridae</taxon>
        <taxon>Paramuricea</taxon>
    </lineage>
</organism>
<evidence type="ECO:0000313" key="1">
    <source>
        <dbReference type="EMBL" id="CAB4032186.1"/>
    </source>
</evidence>
<sequence length="899" mass="103698">MWLKKALDSYLSNLKDVELSNLKDVERVTLPMFSALGKEIKIAILDKLFSDLSHSVGLIGNCSNFVNLSIEAMKVLQDAKKHNLVYKWSQCIVGENGTPLIPLNRMPFGLIEYQLEFFTATNVMQVKEPEDFRLWRETMETEFPSRFKRLFAGPLWSGGGKDVTKDPKMAKVNVACSSYSSQWRQNKKSEYTPTPAIQVAAIDELKSGNCNVRFWIKLDGTDVRAGIMESQKKVWNGDVDYDDGKLKELRDEYVDMNAKMELLRTPIVPQPKIEEIIKKTISDFQVETNFLSDGFKTAKKLFEEKIKQGNCPEATLKERNWEVVEYQTLLQQSQQLALNFQTAVSSISGSTITKPMRRNVNTLASHRSQYLRNLYKKKRTSATHVVVTMLSDERRSSKPYALPVRYIPCITLKDNDVRKFNQDLKREMKKRDMTLAGTVTDGEFCSLRSKGESRALHVWQLIHDARQQARNMSKKKLEGCLLAKSDLDDGTPVVPLPITAIPLDVIEEIDIMTTDAGIELETAITIIRQNLVPAGHTPYPFRRNNPESYLDMLRSIVATYLYREKIEELKKENVDFSTFLYVPEIDPIMGTPRHDRSDHNHLFRRAAKSVREGKYNSLNYEAFDAALLDPKSGLTHAALISKRKQSLVDAERLLSYHVVESLRRHGHEREAKHVEVIANWHEATDGRGISQLKRCKYNHLMLQYILDEWMPWHKSCYDFSTIDINRPIDNICGFSRETVIEITTNIESQELRRCENEAIGYPEHPRAGGTDDLETFISLTHHYIGNVFSLKQFKEFWPQIVREFTKRMSSDLPFYYYTLNERYREAEMPSFDVISEKSNASKEHQPRLHKLRINHREDNSILVPGRAMLPIRNKGTIRQRLHKPEMGMPPIPTHLTLTD</sequence>
<dbReference type="InterPro" id="IPR024138">
    <property type="entry name" value="Pericentriolar_Pcm1"/>
</dbReference>
<keyword evidence="2" id="KW-1185">Reference proteome</keyword>
<reference evidence="1" key="1">
    <citation type="submission" date="2020-04" db="EMBL/GenBank/DDBJ databases">
        <authorList>
            <person name="Alioto T."/>
            <person name="Alioto T."/>
            <person name="Gomez Garrido J."/>
        </authorList>
    </citation>
    <scope>NUCLEOTIDE SEQUENCE</scope>
    <source>
        <strain evidence="1">A484AB</strain>
    </source>
</reference>
<dbReference type="GO" id="GO:0071539">
    <property type="term" value="P:protein localization to centrosome"/>
    <property type="evidence" value="ECO:0007669"/>
    <property type="project" value="InterPro"/>
</dbReference>
<comment type="caution">
    <text evidence="1">The sequence shown here is derived from an EMBL/GenBank/DDBJ whole genome shotgun (WGS) entry which is preliminary data.</text>
</comment>
<dbReference type="Proteomes" id="UP001152795">
    <property type="component" value="Unassembled WGS sequence"/>
</dbReference>
<dbReference type="PANTHER" id="PTHR14164:SF12">
    <property type="entry name" value="PERICENTRIOLAR MATERIAL 1 PROTEIN"/>
    <property type="match status" value="1"/>
</dbReference>
<protein>
    <submittedName>
        <fullName evidence="1">Uncharacterized protein</fullName>
    </submittedName>
</protein>
<proteinExistence type="predicted"/>
<dbReference type="EMBL" id="CACRXK020018201">
    <property type="protein sequence ID" value="CAB4032186.1"/>
    <property type="molecule type" value="Genomic_DNA"/>
</dbReference>
<dbReference type="GO" id="GO:0034451">
    <property type="term" value="C:centriolar satellite"/>
    <property type="evidence" value="ECO:0007669"/>
    <property type="project" value="TreeGrafter"/>
</dbReference>
<dbReference type="GO" id="GO:0036064">
    <property type="term" value="C:ciliary basal body"/>
    <property type="evidence" value="ECO:0007669"/>
    <property type="project" value="TreeGrafter"/>
</dbReference>
<dbReference type="GO" id="GO:0034454">
    <property type="term" value="P:microtubule anchoring at centrosome"/>
    <property type="evidence" value="ECO:0007669"/>
    <property type="project" value="InterPro"/>
</dbReference>
<dbReference type="AlphaFoldDB" id="A0A7D9LG48"/>
<dbReference type="GO" id="GO:1905515">
    <property type="term" value="P:non-motile cilium assembly"/>
    <property type="evidence" value="ECO:0007669"/>
    <property type="project" value="TreeGrafter"/>
</dbReference>
<gene>
    <name evidence="1" type="ORF">PACLA_8A041089</name>
</gene>
<evidence type="ECO:0000313" key="2">
    <source>
        <dbReference type="Proteomes" id="UP001152795"/>
    </source>
</evidence>